<dbReference type="EMBL" id="BJYZ01000009">
    <property type="protein sequence ID" value="GEO38241.1"/>
    <property type="molecule type" value="Genomic_DNA"/>
</dbReference>
<organism evidence="1 2">
    <name type="scientific">Skermanella aerolata</name>
    <dbReference type="NCBI Taxonomy" id="393310"/>
    <lineage>
        <taxon>Bacteria</taxon>
        <taxon>Pseudomonadati</taxon>
        <taxon>Pseudomonadota</taxon>
        <taxon>Alphaproteobacteria</taxon>
        <taxon>Rhodospirillales</taxon>
        <taxon>Azospirillaceae</taxon>
        <taxon>Skermanella</taxon>
    </lineage>
</organism>
<comment type="caution">
    <text evidence="1">The sequence shown here is derived from an EMBL/GenBank/DDBJ whole genome shotgun (WGS) entry which is preliminary data.</text>
</comment>
<evidence type="ECO:0000313" key="1">
    <source>
        <dbReference type="EMBL" id="GEO38241.1"/>
    </source>
</evidence>
<dbReference type="RefSeq" id="WP_052831000.1">
    <property type="nucleotide sequence ID" value="NZ_BJYZ01000009.1"/>
</dbReference>
<dbReference type="OrthoDB" id="7306179at2"/>
<reference evidence="1 2" key="1">
    <citation type="submission" date="2019-07" db="EMBL/GenBank/DDBJ databases">
        <title>Whole genome shotgun sequence of Skermanella aerolata NBRC 106429.</title>
        <authorList>
            <person name="Hosoyama A."/>
            <person name="Uohara A."/>
            <person name="Ohji S."/>
            <person name="Ichikawa N."/>
        </authorList>
    </citation>
    <scope>NUCLEOTIDE SEQUENCE [LARGE SCALE GENOMIC DNA]</scope>
    <source>
        <strain evidence="1 2">NBRC 106429</strain>
    </source>
</reference>
<dbReference type="Proteomes" id="UP000321523">
    <property type="component" value="Unassembled WGS sequence"/>
</dbReference>
<accession>A0A512DP37</accession>
<protein>
    <recommendedName>
        <fullName evidence="3">DUF1795 domain-containing protein</fullName>
    </recommendedName>
</protein>
<keyword evidence="2" id="KW-1185">Reference proteome</keyword>
<evidence type="ECO:0008006" key="3">
    <source>
        <dbReference type="Google" id="ProtNLM"/>
    </source>
</evidence>
<proteinExistence type="predicted"/>
<gene>
    <name evidence="1" type="ORF">SAE02_23890</name>
</gene>
<sequence length="169" mass="18171">MADPASTPFKCILFEKRVRFRLPADWLEGQEAGIGVFQPPQEGGGTLRVTSEVLSHAGPPGDGDLAAATRVILRQTAENFVRPDDPRGSDRIVEQLDDGGLIASYSARTEVDGDKLVIYLWMRGKAMAETVTIAVFSFAMAQEKDGDEEFAAIVGMLDSEIRAAGLGQG</sequence>
<dbReference type="AlphaFoldDB" id="A0A512DP37"/>
<name>A0A512DP37_9PROT</name>
<evidence type="ECO:0000313" key="2">
    <source>
        <dbReference type="Proteomes" id="UP000321523"/>
    </source>
</evidence>